<dbReference type="OMA" id="IKPKNVC"/>
<dbReference type="KEGG" id="halz:E5139_08910"/>
<reference evidence="1 2" key="1">
    <citation type="submission" date="2019-04" db="EMBL/GenBank/DDBJ databases">
        <title>Complete genome sequence of Arthrobacter sp. ZXY-2 associated with effective atrazine degradation and salt adaptation.</title>
        <authorList>
            <person name="Zhao X."/>
        </authorList>
    </citation>
    <scope>NUCLEOTIDE SEQUENCE [LARGE SCALE GENOMIC DNA]</scope>
    <source>
        <strain evidence="2">ZP60</strain>
    </source>
</reference>
<dbReference type="GeneID" id="42179052"/>
<accession>A0A4D6KKU5</accession>
<gene>
    <name evidence="1" type="ORF">E5139_08910</name>
</gene>
<sequence>MDAQEFVDTVSSENKTALSRLGSSKALYALTGGEMDEGPILAGAADRAHYAGETVDGWAGETFEAAADTASDHYETIVDKLGDHEPGERPAMFETLARQDETAARLGGLVGWTLVAKKTDEQLTGFFVGQADPQTSQVFRDLGGDIEALREQALDALAEDGDWDAAEAAASAVVQAAYDDYFETLEDLGVNPKPVC</sequence>
<protein>
    <submittedName>
        <fullName evidence="1">Rubrerythrin family protein</fullName>
    </submittedName>
</protein>
<reference evidence="1 2" key="2">
    <citation type="submission" date="2019-04" db="EMBL/GenBank/DDBJ databases">
        <authorList>
            <person name="Yang S."/>
            <person name="Wei W."/>
        </authorList>
    </citation>
    <scope>NUCLEOTIDE SEQUENCE [LARGE SCALE GENOMIC DNA]</scope>
    <source>
        <strain evidence="2">ZP60</strain>
    </source>
</reference>
<dbReference type="EMBL" id="CP039375">
    <property type="protein sequence ID" value="QCD65746.1"/>
    <property type="molecule type" value="Genomic_DNA"/>
</dbReference>
<dbReference type="AlphaFoldDB" id="A0A4D6KKU5"/>
<dbReference type="RefSeq" id="WP_015762121.1">
    <property type="nucleotide sequence ID" value="NZ_CP039375.1"/>
</dbReference>
<evidence type="ECO:0000313" key="1">
    <source>
        <dbReference type="EMBL" id="QCD65746.1"/>
    </source>
</evidence>
<proteinExistence type="predicted"/>
<dbReference type="Proteomes" id="UP000297053">
    <property type="component" value="Chromosome"/>
</dbReference>
<evidence type="ECO:0000313" key="2">
    <source>
        <dbReference type="Proteomes" id="UP000297053"/>
    </source>
</evidence>
<organism evidence="1 2">
    <name type="scientific">Halomicrobium mukohataei</name>
    <dbReference type="NCBI Taxonomy" id="57705"/>
    <lineage>
        <taxon>Archaea</taxon>
        <taxon>Methanobacteriati</taxon>
        <taxon>Methanobacteriota</taxon>
        <taxon>Stenosarchaea group</taxon>
        <taxon>Halobacteria</taxon>
        <taxon>Halobacteriales</taxon>
        <taxon>Haloarculaceae</taxon>
        <taxon>Halomicrobium</taxon>
    </lineage>
</organism>
<name>A0A4D6KKU5_9EURY</name>